<accession>A0A2C6KX77</accession>
<proteinExistence type="predicted"/>
<dbReference type="Gene3D" id="3.30.70.260">
    <property type="match status" value="1"/>
</dbReference>
<evidence type="ECO:0000313" key="3">
    <source>
        <dbReference type="Proteomes" id="UP000221165"/>
    </source>
</evidence>
<organism evidence="2 3">
    <name type="scientific">Cystoisospora suis</name>
    <dbReference type="NCBI Taxonomy" id="483139"/>
    <lineage>
        <taxon>Eukaryota</taxon>
        <taxon>Sar</taxon>
        <taxon>Alveolata</taxon>
        <taxon>Apicomplexa</taxon>
        <taxon>Conoidasida</taxon>
        <taxon>Coccidia</taxon>
        <taxon>Eucoccidiorida</taxon>
        <taxon>Eimeriorina</taxon>
        <taxon>Sarcocystidae</taxon>
        <taxon>Cystoisospora</taxon>
    </lineage>
</organism>
<keyword evidence="3" id="KW-1185">Reference proteome</keyword>
<dbReference type="OrthoDB" id="328735at2759"/>
<dbReference type="GeneID" id="94428926"/>
<comment type="caution">
    <text evidence="2">The sequence shown here is derived from an EMBL/GenBank/DDBJ whole genome shotgun (WGS) entry which is preliminary data.</text>
</comment>
<dbReference type="Proteomes" id="UP000221165">
    <property type="component" value="Unassembled WGS sequence"/>
</dbReference>
<dbReference type="RefSeq" id="XP_067922309.1">
    <property type="nucleotide sequence ID" value="XM_068065715.1"/>
</dbReference>
<dbReference type="AlphaFoldDB" id="A0A2C6KX77"/>
<evidence type="ECO:0000256" key="1">
    <source>
        <dbReference type="SAM" id="MobiDB-lite"/>
    </source>
</evidence>
<dbReference type="EMBL" id="MIGC01002672">
    <property type="protein sequence ID" value="PHJ20622.1"/>
    <property type="molecule type" value="Genomic_DNA"/>
</dbReference>
<evidence type="ECO:0000313" key="2">
    <source>
        <dbReference type="EMBL" id="PHJ20622.1"/>
    </source>
</evidence>
<sequence length="93" mass="10749">MQKKYTDPRLCDMLLVKWMSMLGNAKAEIRIYGVESARAIITVLSHHSVDLLQRFLSEQPDVDYWEQHGQRFYPGKKGQKHATGSRRAQPSDC</sequence>
<reference evidence="2 3" key="1">
    <citation type="journal article" date="2017" name="Int. J. Parasitol.">
        <title>The genome of the protozoan parasite Cystoisospora suis and a reverse vaccinology approach to identify vaccine candidates.</title>
        <authorList>
            <person name="Palmieri N."/>
            <person name="Shrestha A."/>
            <person name="Ruttkowski B."/>
            <person name="Beck T."/>
            <person name="Vogl C."/>
            <person name="Tomley F."/>
            <person name="Blake D.P."/>
            <person name="Joachim A."/>
        </authorList>
    </citation>
    <scope>NUCLEOTIDE SEQUENCE [LARGE SCALE GENOMIC DNA]</scope>
    <source>
        <strain evidence="2 3">Wien I</strain>
    </source>
</reference>
<protein>
    <submittedName>
        <fullName evidence="2">Ldl receptor wingless signaling trafficking chaperone</fullName>
    </submittedName>
</protein>
<gene>
    <name evidence="2" type="ORF">CSUI_005540</name>
</gene>
<keyword evidence="2" id="KW-0675">Receptor</keyword>
<dbReference type="VEuPathDB" id="ToxoDB:CSUI_005540"/>
<name>A0A2C6KX77_9APIC</name>
<feature type="region of interest" description="Disordered" evidence="1">
    <location>
        <begin position="73"/>
        <end position="93"/>
    </location>
</feature>